<evidence type="ECO:0000313" key="2">
    <source>
        <dbReference type="Proteomes" id="UP000295611"/>
    </source>
</evidence>
<sequence>MFKKIALLVSCLFWGAYAWALQGYAGAWHLKKVVPVANTNIPPIMEVSDKLALEMISSQATIWVRKGLDQTADVDTVPYCHPEFLGGGDSTPSKDEYMVQFAKQAGGIEKVDKVLKKDLGVSFSRFNLTWGIGPGDSGKEPCKSIGNTTFYLTKDKKHVLVFKYPYIYRFDGGYGRIGSK</sequence>
<proteinExistence type="predicted"/>
<comment type="caution">
    <text evidence="1">The sequence shown here is derived from an EMBL/GenBank/DDBJ whole genome shotgun (WGS) entry which is preliminary data.</text>
</comment>
<keyword evidence="2" id="KW-1185">Reference proteome</keyword>
<dbReference type="AlphaFoldDB" id="A0A4R7BDQ8"/>
<organism evidence="1 2">
    <name type="scientific">Paludibacterium purpuratum</name>
    <dbReference type="NCBI Taxonomy" id="1144873"/>
    <lineage>
        <taxon>Bacteria</taxon>
        <taxon>Pseudomonadati</taxon>
        <taxon>Pseudomonadota</taxon>
        <taxon>Betaproteobacteria</taxon>
        <taxon>Neisseriales</taxon>
        <taxon>Chromobacteriaceae</taxon>
        <taxon>Paludibacterium</taxon>
    </lineage>
</organism>
<dbReference type="RefSeq" id="WP_133678341.1">
    <property type="nucleotide sequence ID" value="NZ_SNZP01000002.1"/>
</dbReference>
<accession>A0A4R7BDQ8</accession>
<dbReference type="EMBL" id="SNZP01000002">
    <property type="protein sequence ID" value="TDR81896.1"/>
    <property type="molecule type" value="Genomic_DNA"/>
</dbReference>
<name>A0A4R7BDQ8_9NEIS</name>
<reference evidence="1 2" key="1">
    <citation type="submission" date="2019-03" db="EMBL/GenBank/DDBJ databases">
        <title>Genomic Encyclopedia of Type Strains, Phase III (KMG-III): the genomes of soil and plant-associated and newly described type strains.</title>
        <authorList>
            <person name="Whitman W."/>
        </authorList>
    </citation>
    <scope>NUCLEOTIDE SEQUENCE [LARGE SCALE GENOMIC DNA]</scope>
    <source>
        <strain evidence="1 2">CECT 8976</strain>
    </source>
</reference>
<gene>
    <name evidence="1" type="ORF">DFP86_1026</name>
</gene>
<protein>
    <submittedName>
        <fullName evidence="1">Uncharacterized protein</fullName>
    </submittedName>
</protein>
<evidence type="ECO:0000313" key="1">
    <source>
        <dbReference type="EMBL" id="TDR81896.1"/>
    </source>
</evidence>
<dbReference type="Proteomes" id="UP000295611">
    <property type="component" value="Unassembled WGS sequence"/>
</dbReference>